<feature type="domain" description="NrtR DNA-binding winged helix" evidence="1">
    <location>
        <begin position="239"/>
        <end position="297"/>
    </location>
</feature>
<dbReference type="Gene3D" id="3.90.79.10">
    <property type="entry name" value="Nucleoside Triphosphate Pyrophosphohydrolase"/>
    <property type="match status" value="1"/>
</dbReference>
<dbReference type="InterPro" id="IPR011213">
    <property type="entry name" value="NMN_biosyn"/>
</dbReference>
<dbReference type="InterPro" id="IPR054105">
    <property type="entry name" value="WHD_NrtR"/>
</dbReference>
<organism evidence="2 3">
    <name type="scientific">Fulvimarina manganoxydans</name>
    <dbReference type="NCBI Taxonomy" id="937218"/>
    <lineage>
        <taxon>Bacteria</taxon>
        <taxon>Pseudomonadati</taxon>
        <taxon>Pseudomonadota</taxon>
        <taxon>Alphaproteobacteria</taxon>
        <taxon>Hyphomicrobiales</taxon>
        <taxon>Aurantimonadaceae</taxon>
        <taxon>Fulvimarina</taxon>
    </lineage>
</organism>
<dbReference type="Gene3D" id="1.10.10.10">
    <property type="entry name" value="Winged helix-like DNA-binding domain superfamily/Winged helix DNA-binding domain"/>
    <property type="match status" value="1"/>
</dbReference>
<protein>
    <submittedName>
        <fullName evidence="2">Uncharacterized conserved protein</fullName>
    </submittedName>
</protein>
<dbReference type="STRING" id="937218.SAMN06297251_105159"/>
<reference evidence="2 3" key="1">
    <citation type="submission" date="2017-04" db="EMBL/GenBank/DDBJ databases">
        <authorList>
            <person name="Afonso C.L."/>
            <person name="Miller P.J."/>
            <person name="Scott M.A."/>
            <person name="Spackman E."/>
            <person name="Goraichik I."/>
            <person name="Dimitrov K.M."/>
            <person name="Suarez D.L."/>
            <person name="Swayne D.E."/>
        </authorList>
    </citation>
    <scope>NUCLEOTIDE SEQUENCE [LARGE SCALE GENOMIC DNA]</scope>
    <source>
        <strain evidence="2 3">CGMCC 1.10972</strain>
    </source>
</reference>
<dbReference type="InterPro" id="IPR036390">
    <property type="entry name" value="WH_DNA-bd_sf"/>
</dbReference>
<keyword evidence="3" id="KW-1185">Reference proteome</keyword>
<dbReference type="CDD" id="cd18873">
    <property type="entry name" value="NUDIX_NadM_like"/>
    <property type="match status" value="1"/>
</dbReference>
<dbReference type="SUPFAM" id="SSF46785">
    <property type="entry name" value="Winged helix' DNA-binding domain"/>
    <property type="match status" value="1"/>
</dbReference>
<dbReference type="Proteomes" id="UP000192656">
    <property type="component" value="Unassembled WGS sequence"/>
</dbReference>
<dbReference type="RefSeq" id="WP_139798277.1">
    <property type="nucleotide sequence ID" value="NZ_FWXR01000005.1"/>
</dbReference>
<evidence type="ECO:0000313" key="3">
    <source>
        <dbReference type="Proteomes" id="UP000192656"/>
    </source>
</evidence>
<sequence>MTAAEPRDRMAGQSVAVGLNAVVVAVEETTPRVLLAGPDGARPSALPSGPLEAEHRTMETGLRSWVERQTGQPLGYVEQLYTFGDKARAGSRRFISIAYLALVRGLGEHRQASLWADWYAHFPYEDWRCGRPPAIETIVEGLKAWSQTANAHTLRRARLARIAMAFGLDENHAWNEERVLERYELLYEAGLVAEAGLDARTGPSTVAGTGQPLALDHRRMLATAIGRLRAKIKYRPVLFELMPDQFTLFDLQRTAEALSGVRLHKPNFRRLIEAQGLVEETGNLSTRTGGRPAKLFRYRPEVTFERPLPGARLPLQSKG</sequence>
<evidence type="ECO:0000313" key="2">
    <source>
        <dbReference type="EMBL" id="SMC65472.1"/>
    </source>
</evidence>
<dbReference type="PIRSF" id="PIRSF019423">
    <property type="entry name" value="NMN_biosyn"/>
    <property type="match status" value="1"/>
</dbReference>
<dbReference type="InterPro" id="IPR036388">
    <property type="entry name" value="WH-like_DNA-bd_sf"/>
</dbReference>
<dbReference type="Pfam" id="PF21906">
    <property type="entry name" value="WHD_NrtR"/>
    <property type="match status" value="1"/>
</dbReference>
<evidence type="ECO:0000259" key="1">
    <source>
        <dbReference type="Pfam" id="PF21906"/>
    </source>
</evidence>
<dbReference type="InterPro" id="IPR015797">
    <property type="entry name" value="NUDIX_hydrolase-like_dom_sf"/>
</dbReference>
<name>A0A1W2AYD0_9HYPH</name>
<proteinExistence type="predicted"/>
<dbReference type="EMBL" id="FWXR01000005">
    <property type="protein sequence ID" value="SMC65472.1"/>
    <property type="molecule type" value="Genomic_DNA"/>
</dbReference>
<dbReference type="SUPFAM" id="SSF55811">
    <property type="entry name" value="Nudix"/>
    <property type="match status" value="1"/>
</dbReference>
<dbReference type="AlphaFoldDB" id="A0A1W2AYD0"/>
<accession>A0A1W2AYD0</accession>
<gene>
    <name evidence="2" type="ORF">SAMN06297251_105159</name>
</gene>
<dbReference type="OrthoDB" id="9786141at2"/>